<gene>
    <name evidence="2" type="ORF">EDB81DRAFT_774099</name>
</gene>
<feature type="region of interest" description="Disordered" evidence="1">
    <location>
        <begin position="1"/>
        <end position="42"/>
    </location>
</feature>
<comment type="caution">
    <text evidence="2">The sequence shown here is derived from an EMBL/GenBank/DDBJ whole genome shotgun (WGS) entry which is preliminary data.</text>
</comment>
<accession>A0A9P9JG61</accession>
<evidence type="ECO:0000313" key="2">
    <source>
        <dbReference type="EMBL" id="KAH7169939.1"/>
    </source>
</evidence>
<dbReference type="Proteomes" id="UP000738349">
    <property type="component" value="Unassembled WGS sequence"/>
</dbReference>
<evidence type="ECO:0000313" key="3">
    <source>
        <dbReference type="Proteomes" id="UP000738349"/>
    </source>
</evidence>
<name>A0A9P9JG61_9HYPO</name>
<dbReference type="OrthoDB" id="2013972at2759"/>
<evidence type="ECO:0000256" key="1">
    <source>
        <dbReference type="SAM" id="MobiDB-lite"/>
    </source>
</evidence>
<feature type="compositionally biased region" description="Low complexity" evidence="1">
    <location>
        <begin position="18"/>
        <end position="32"/>
    </location>
</feature>
<keyword evidence="3" id="KW-1185">Reference proteome</keyword>
<sequence>MAGSSPTNPPQSPRSNIAEVTADAAPVEVDAPPADDGDSTFGSELSTYTASLTSSVINYPHEFGRRYHAYNAGCKTFAVTSINC</sequence>
<dbReference type="AlphaFoldDB" id="A0A9P9JG61"/>
<dbReference type="EMBL" id="JAGMUV010000002">
    <property type="protein sequence ID" value="KAH7169939.1"/>
    <property type="molecule type" value="Genomic_DNA"/>
</dbReference>
<reference evidence="2" key="1">
    <citation type="journal article" date="2021" name="Nat. Commun.">
        <title>Genetic determinants of endophytism in the Arabidopsis root mycobiome.</title>
        <authorList>
            <person name="Mesny F."/>
            <person name="Miyauchi S."/>
            <person name="Thiergart T."/>
            <person name="Pickel B."/>
            <person name="Atanasova L."/>
            <person name="Karlsson M."/>
            <person name="Huettel B."/>
            <person name="Barry K.W."/>
            <person name="Haridas S."/>
            <person name="Chen C."/>
            <person name="Bauer D."/>
            <person name="Andreopoulos W."/>
            <person name="Pangilinan J."/>
            <person name="LaButti K."/>
            <person name="Riley R."/>
            <person name="Lipzen A."/>
            <person name="Clum A."/>
            <person name="Drula E."/>
            <person name="Henrissat B."/>
            <person name="Kohler A."/>
            <person name="Grigoriev I.V."/>
            <person name="Martin F.M."/>
            <person name="Hacquard S."/>
        </authorList>
    </citation>
    <scope>NUCLEOTIDE SEQUENCE</scope>
    <source>
        <strain evidence="2">MPI-CAGE-AT-0147</strain>
    </source>
</reference>
<protein>
    <submittedName>
        <fullName evidence="2">Uncharacterized protein</fullName>
    </submittedName>
</protein>
<organism evidence="2 3">
    <name type="scientific">Dactylonectria macrodidyma</name>
    <dbReference type="NCBI Taxonomy" id="307937"/>
    <lineage>
        <taxon>Eukaryota</taxon>
        <taxon>Fungi</taxon>
        <taxon>Dikarya</taxon>
        <taxon>Ascomycota</taxon>
        <taxon>Pezizomycotina</taxon>
        <taxon>Sordariomycetes</taxon>
        <taxon>Hypocreomycetidae</taxon>
        <taxon>Hypocreales</taxon>
        <taxon>Nectriaceae</taxon>
        <taxon>Dactylonectria</taxon>
    </lineage>
</organism>
<proteinExistence type="predicted"/>